<name>A0A0F9DL23_9ZZZZ</name>
<comment type="caution">
    <text evidence="2">The sequence shown here is derived from an EMBL/GenBank/DDBJ whole genome shotgun (WGS) entry which is preliminary data.</text>
</comment>
<gene>
    <name evidence="2" type="ORF">LCGC14_2264070</name>
</gene>
<evidence type="ECO:0000313" key="2">
    <source>
        <dbReference type="EMBL" id="KKL54576.1"/>
    </source>
</evidence>
<dbReference type="AlphaFoldDB" id="A0A0F9DL23"/>
<feature type="transmembrane region" description="Helical" evidence="1">
    <location>
        <begin position="20"/>
        <end position="48"/>
    </location>
</feature>
<reference evidence="2" key="1">
    <citation type="journal article" date="2015" name="Nature">
        <title>Complex archaea that bridge the gap between prokaryotes and eukaryotes.</title>
        <authorList>
            <person name="Spang A."/>
            <person name="Saw J.H."/>
            <person name="Jorgensen S.L."/>
            <person name="Zaremba-Niedzwiedzka K."/>
            <person name="Martijn J."/>
            <person name="Lind A.E."/>
            <person name="van Eijk R."/>
            <person name="Schleper C."/>
            <person name="Guy L."/>
            <person name="Ettema T.J."/>
        </authorList>
    </citation>
    <scope>NUCLEOTIDE SEQUENCE</scope>
</reference>
<feature type="non-terminal residue" evidence="2">
    <location>
        <position position="1"/>
    </location>
</feature>
<protein>
    <submittedName>
        <fullName evidence="2">Uncharacterized protein</fullName>
    </submittedName>
</protein>
<evidence type="ECO:0000256" key="1">
    <source>
        <dbReference type="SAM" id="Phobius"/>
    </source>
</evidence>
<dbReference type="EMBL" id="LAZR01031150">
    <property type="protein sequence ID" value="KKL54576.1"/>
    <property type="molecule type" value="Genomic_DNA"/>
</dbReference>
<keyword evidence="1" id="KW-1133">Transmembrane helix</keyword>
<sequence>GKAAAGAEATINTYRSAVAAYAAVAGIFGVGPIWAPLAAAAAITAGLANVRKILSVKSGLPGDTGAGASGISAGSITTPRGTFRTGQVTSDGGISVQALIDSTANAVEQGVKKAMSEIPRNVLIVDEVTAKQGSQKAVSQVATV</sequence>
<keyword evidence="1" id="KW-0472">Membrane</keyword>
<proteinExistence type="predicted"/>
<keyword evidence="1" id="KW-0812">Transmembrane</keyword>
<accession>A0A0F9DL23</accession>
<organism evidence="2">
    <name type="scientific">marine sediment metagenome</name>
    <dbReference type="NCBI Taxonomy" id="412755"/>
    <lineage>
        <taxon>unclassified sequences</taxon>
        <taxon>metagenomes</taxon>
        <taxon>ecological metagenomes</taxon>
    </lineage>
</organism>